<dbReference type="SUPFAM" id="SSF51092">
    <property type="entry name" value="Vitelline membrane outer protein-I (VMO-I)"/>
    <property type="match status" value="1"/>
</dbReference>
<dbReference type="PANTHER" id="PTHR18841:SF0">
    <property type="entry name" value="VITELLINE MEMBRANE OUTER LAYER 1 HOMOLOG A-RELATED"/>
    <property type="match status" value="1"/>
</dbReference>
<name>A0A2P2IA81_9CRUS</name>
<dbReference type="GO" id="GO:0005615">
    <property type="term" value="C:extracellular space"/>
    <property type="evidence" value="ECO:0007669"/>
    <property type="project" value="TreeGrafter"/>
</dbReference>
<protein>
    <submittedName>
        <fullName evidence="1">Vitelline membrane outer layer protein 1 homolog</fullName>
    </submittedName>
</protein>
<proteinExistence type="evidence at transcript level"/>
<dbReference type="EMBL" id="IACF01005341">
    <property type="protein sequence ID" value="LAB70927.1"/>
    <property type="molecule type" value="mRNA"/>
</dbReference>
<dbReference type="InterPro" id="IPR005515">
    <property type="entry name" value="VOMI"/>
</dbReference>
<dbReference type="PANTHER" id="PTHR18841">
    <property type="entry name" value="VITELLINE MEMBRANE OUTER LAYER PROTEIN I-RELATED"/>
    <property type="match status" value="1"/>
</dbReference>
<evidence type="ECO:0000313" key="1">
    <source>
        <dbReference type="EMBL" id="LAB70927.1"/>
    </source>
</evidence>
<sequence>MDETAINAIKLYCSTEEHHDDGYITSATGPEGTWYGMRVCSSEFLTGFRGKVLEYQGIFTDDVAVQDFEVECNFGEEIIGGIDVEAKFNEGEWSTWAVCSLGRAVCGLQTRVEAPQLLDDDTAITDINFFCCARSGSPNSTMEMY</sequence>
<organism evidence="1">
    <name type="scientific">Hirondellea gigas</name>
    <dbReference type="NCBI Taxonomy" id="1518452"/>
    <lineage>
        <taxon>Eukaryota</taxon>
        <taxon>Metazoa</taxon>
        <taxon>Ecdysozoa</taxon>
        <taxon>Arthropoda</taxon>
        <taxon>Crustacea</taxon>
        <taxon>Multicrustacea</taxon>
        <taxon>Malacostraca</taxon>
        <taxon>Eumalacostraca</taxon>
        <taxon>Peracarida</taxon>
        <taxon>Amphipoda</taxon>
        <taxon>Amphilochidea</taxon>
        <taxon>Lysianassida</taxon>
        <taxon>Lysianassidira</taxon>
        <taxon>Lysianassoidea</taxon>
        <taxon>Lysianassidae</taxon>
        <taxon>Hirondellea</taxon>
    </lineage>
</organism>
<dbReference type="Pfam" id="PF03762">
    <property type="entry name" value="VOMI"/>
    <property type="match status" value="1"/>
</dbReference>
<dbReference type="InterPro" id="IPR036706">
    <property type="entry name" value="VOMI_sf"/>
</dbReference>
<dbReference type="Gene3D" id="2.100.10.20">
    <property type="entry name" value="Vitelline membrane outer layer protein I (VOMI)"/>
    <property type="match status" value="1"/>
</dbReference>
<accession>A0A2P2IA81</accession>
<reference evidence="1" key="1">
    <citation type="journal article" date="2018" name="Biosci. Biotechnol. Biochem.">
        <title>Polysaccharide hydrolase of the hadal zone amphipods Hirondellea gigas.</title>
        <authorList>
            <person name="Kobayashi H."/>
            <person name="Nagahama T."/>
            <person name="Arai W."/>
            <person name="Sasagawa Y."/>
            <person name="Umeda M."/>
            <person name="Hayashi T."/>
            <person name="Nikaido I."/>
            <person name="Watanabe H."/>
            <person name="Oguri K."/>
            <person name="Kitazato H."/>
            <person name="Fujioka K."/>
            <person name="Kido Y."/>
            <person name="Takami H."/>
        </authorList>
    </citation>
    <scope>NUCLEOTIDE SEQUENCE</scope>
    <source>
        <tissue evidence="1">Whole body</tissue>
    </source>
</reference>
<dbReference type="AlphaFoldDB" id="A0A2P2IA81"/>